<dbReference type="RefSeq" id="WP_209453611.1">
    <property type="nucleotide sequence ID" value="NZ_JAGGLT010000011.1"/>
</dbReference>
<comment type="subcellular location">
    <subcellularLocation>
        <location evidence="6">Cytoplasm</location>
    </subcellularLocation>
</comment>
<dbReference type="HAMAP" id="MF_00337">
    <property type="entry name" value="Exonuc_7_S"/>
    <property type="match status" value="1"/>
</dbReference>
<comment type="similarity">
    <text evidence="1 6">Belongs to the XseB family.</text>
</comment>
<dbReference type="Gene3D" id="1.10.287.1040">
    <property type="entry name" value="Exonuclease VII, small subunit"/>
    <property type="match status" value="1"/>
</dbReference>
<dbReference type="SUPFAM" id="SSF116842">
    <property type="entry name" value="XseB-like"/>
    <property type="match status" value="1"/>
</dbReference>
<dbReference type="PIRSF" id="PIRSF006488">
    <property type="entry name" value="Exonuc_VII_S"/>
    <property type="match status" value="1"/>
</dbReference>
<evidence type="ECO:0000256" key="4">
    <source>
        <dbReference type="ARBA" id="ARBA00022801"/>
    </source>
</evidence>
<gene>
    <name evidence="6" type="primary">xseB</name>
    <name evidence="7" type="ORF">J2Z80_001258</name>
</gene>
<dbReference type="EMBL" id="JAGGLT010000011">
    <property type="protein sequence ID" value="MBP2071738.1"/>
    <property type="molecule type" value="Genomic_DNA"/>
</dbReference>
<keyword evidence="3 6" id="KW-0540">Nuclease</keyword>
<evidence type="ECO:0000256" key="5">
    <source>
        <dbReference type="ARBA" id="ARBA00022839"/>
    </source>
</evidence>
<dbReference type="Proteomes" id="UP001166402">
    <property type="component" value="Unassembled WGS sequence"/>
</dbReference>
<dbReference type="InterPro" id="IPR003761">
    <property type="entry name" value="Exonuc_VII_S"/>
</dbReference>
<comment type="catalytic activity">
    <reaction evidence="6">
        <text>Exonucleolytic cleavage in either 5'- to 3'- or 3'- to 5'-direction to yield nucleoside 5'-phosphates.</text>
        <dbReference type="EC" id="3.1.11.6"/>
    </reaction>
</comment>
<evidence type="ECO:0000256" key="2">
    <source>
        <dbReference type="ARBA" id="ARBA00022490"/>
    </source>
</evidence>
<sequence>MSDNMDFEKNMDKLEEIVKKLEKGNLPLEESFKLFKEGLLLSQKLNDVLNDIEGKITMLINNDEEIPFNLEEDKDV</sequence>
<comment type="subunit">
    <text evidence="6">Heterooligomer composed of large and small subunits.</text>
</comment>
<dbReference type="NCBIfam" id="TIGR01280">
    <property type="entry name" value="xseB"/>
    <property type="match status" value="1"/>
</dbReference>
<evidence type="ECO:0000313" key="8">
    <source>
        <dbReference type="Proteomes" id="UP001166402"/>
    </source>
</evidence>
<name>A0ABS4NFD4_9THEO</name>
<proteinExistence type="inferred from homology"/>
<organism evidence="7 8">
    <name type="scientific">Thermoanaerobacterium butyriciformans</name>
    <dbReference type="NCBI Taxonomy" id="1702242"/>
    <lineage>
        <taxon>Bacteria</taxon>
        <taxon>Bacillati</taxon>
        <taxon>Bacillota</taxon>
        <taxon>Clostridia</taxon>
        <taxon>Thermoanaerobacterales</taxon>
        <taxon>Thermoanaerobacteraceae</taxon>
        <taxon>Thermoanaerobacterium</taxon>
    </lineage>
</organism>
<dbReference type="PANTHER" id="PTHR34137:SF1">
    <property type="entry name" value="EXODEOXYRIBONUCLEASE 7 SMALL SUBUNIT"/>
    <property type="match status" value="1"/>
</dbReference>
<keyword evidence="8" id="KW-1185">Reference proteome</keyword>
<dbReference type="EC" id="3.1.11.6" evidence="6"/>
<keyword evidence="2 6" id="KW-0963">Cytoplasm</keyword>
<dbReference type="Pfam" id="PF02609">
    <property type="entry name" value="Exonuc_VII_S"/>
    <property type="match status" value="1"/>
</dbReference>
<comment type="caution">
    <text evidence="7">The sequence shown here is derived from an EMBL/GenBank/DDBJ whole genome shotgun (WGS) entry which is preliminary data.</text>
</comment>
<evidence type="ECO:0000256" key="3">
    <source>
        <dbReference type="ARBA" id="ARBA00022722"/>
    </source>
</evidence>
<keyword evidence="4 6" id="KW-0378">Hydrolase</keyword>
<dbReference type="PANTHER" id="PTHR34137">
    <property type="entry name" value="EXODEOXYRIBONUCLEASE 7 SMALL SUBUNIT"/>
    <property type="match status" value="1"/>
</dbReference>
<evidence type="ECO:0000256" key="1">
    <source>
        <dbReference type="ARBA" id="ARBA00009998"/>
    </source>
</evidence>
<evidence type="ECO:0000313" key="7">
    <source>
        <dbReference type="EMBL" id="MBP2071738.1"/>
    </source>
</evidence>
<dbReference type="GO" id="GO:0008855">
    <property type="term" value="F:exodeoxyribonuclease VII activity"/>
    <property type="evidence" value="ECO:0007669"/>
    <property type="project" value="UniProtKB-EC"/>
</dbReference>
<evidence type="ECO:0000256" key="6">
    <source>
        <dbReference type="HAMAP-Rule" id="MF_00337"/>
    </source>
</evidence>
<reference evidence="7" key="1">
    <citation type="submission" date="2021-03" db="EMBL/GenBank/DDBJ databases">
        <title>Genomic Encyclopedia of Type Strains, Phase IV (KMG-IV): sequencing the most valuable type-strain genomes for metagenomic binning, comparative biology and taxonomic classification.</title>
        <authorList>
            <person name="Goeker M."/>
        </authorList>
    </citation>
    <scope>NUCLEOTIDE SEQUENCE</scope>
    <source>
        <strain evidence="7">DSM 101588</strain>
    </source>
</reference>
<keyword evidence="5 6" id="KW-0269">Exonuclease</keyword>
<comment type="function">
    <text evidence="6">Bidirectionally degrades single-stranded DNA into large acid-insoluble oligonucleotides, which are then degraded further into small acid-soluble oligonucleotides.</text>
</comment>
<dbReference type="InterPro" id="IPR037004">
    <property type="entry name" value="Exonuc_VII_ssu_sf"/>
</dbReference>
<accession>A0ABS4NFD4</accession>
<protein>
    <recommendedName>
        <fullName evidence="6">Exodeoxyribonuclease 7 small subunit</fullName>
        <ecNumber evidence="6">3.1.11.6</ecNumber>
    </recommendedName>
    <alternativeName>
        <fullName evidence="6">Exodeoxyribonuclease VII small subunit</fullName>
        <shortName evidence="6">Exonuclease VII small subunit</shortName>
    </alternativeName>
</protein>